<dbReference type="Proteomes" id="UP000663873">
    <property type="component" value="Unassembled WGS sequence"/>
</dbReference>
<proteinExistence type="predicted"/>
<comment type="caution">
    <text evidence="1">The sequence shown here is derived from an EMBL/GenBank/DDBJ whole genome shotgun (WGS) entry which is preliminary data.</text>
</comment>
<accession>A0A821YCI5</accession>
<protein>
    <submittedName>
        <fullName evidence="1">Uncharacterized protein</fullName>
    </submittedName>
</protein>
<name>A0A821YCI5_9BILA</name>
<keyword evidence="3" id="KW-1185">Reference proteome</keyword>
<dbReference type="AlphaFoldDB" id="A0A821YCI5"/>
<feature type="non-terminal residue" evidence="1">
    <location>
        <position position="61"/>
    </location>
</feature>
<evidence type="ECO:0000313" key="2">
    <source>
        <dbReference type="EMBL" id="CAF4993374.1"/>
    </source>
</evidence>
<gene>
    <name evidence="1" type="ORF">UJA718_LOCUS48199</name>
    <name evidence="2" type="ORF">UJA718_LOCUS49946</name>
</gene>
<organism evidence="1 3">
    <name type="scientific">Rotaria socialis</name>
    <dbReference type="NCBI Taxonomy" id="392032"/>
    <lineage>
        <taxon>Eukaryota</taxon>
        <taxon>Metazoa</taxon>
        <taxon>Spiralia</taxon>
        <taxon>Gnathifera</taxon>
        <taxon>Rotifera</taxon>
        <taxon>Eurotatoria</taxon>
        <taxon>Bdelloidea</taxon>
        <taxon>Philodinida</taxon>
        <taxon>Philodinidae</taxon>
        <taxon>Rotaria</taxon>
    </lineage>
</organism>
<sequence length="61" mass="7026">FIVDCVNDIDELRYLLTKLIEQTIEKGFEADEANELMSYVDLVENILVKKDAKPATTHNKK</sequence>
<dbReference type="EMBL" id="CAJOBP010107509">
    <property type="protein sequence ID" value="CAF4993374.1"/>
    <property type="molecule type" value="Genomic_DNA"/>
</dbReference>
<reference evidence="1" key="1">
    <citation type="submission" date="2021-02" db="EMBL/GenBank/DDBJ databases">
        <authorList>
            <person name="Nowell W R."/>
        </authorList>
    </citation>
    <scope>NUCLEOTIDE SEQUENCE</scope>
</reference>
<feature type="non-terminal residue" evidence="1">
    <location>
        <position position="1"/>
    </location>
</feature>
<evidence type="ECO:0000313" key="3">
    <source>
        <dbReference type="Proteomes" id="UP000663873"/>
    </source>
</evidence>
<evidence type="ECO:0000313" key="1">
    <source>
        <dbReference type="EMBL" id="CAF4960098.1"/>
    </source>
</evidence>
<dbReference type="EMBL" id="CAJOBP010095217">
    <property type="protein sequence ID" value="CAF4960098.1"/>
    <property type="molecule type" value="Genomic_DNA"/>
</dbReference>